<evidence type="ECO:0000256" key="6">
    <source>
        <dbReference type="ARBA" id="ARBA00022553"/>
    </source>
</evidence>
<evidence type="ECO:0000256" key="4">
    <source>
        <dbReference type="ARBA" id="ARBA00012392"/>
    </source>
</evidence>
<dbReference type="PROSITE" id="PS51219">
    <property type="entry name" value="DPCK"/>
    <property type="match status" value="1"/>
</dbReference>
<dbReference type="SUPFAM" id="SSF52374">
    <property type="entry name" value="Nucleotidylyl transferase"/>
    <property type="match status" value="1"/>
</dbReference>
<reference evidence="23" key="2">
    <citation type="submission" date="2020-05" db="UniProtKB">
        <authorList>
            <consortium name="EnsemblMetazoa"/>
        </authorList>
    </citation>
    <scope>IDENTIFICATION</scope>
    <source>
        <strain evidence="23">IAEA</strain>
    </source>
</reference>
<dbReference type="InterPro" id="IPR027417">
    <property type="entry name" value="P-loop_NTPase"/>
</dbReference>
<dbReference type="EnsemblMetazoa" id="GPPI004765-RA">
    <property type="protein sequence ID" value="GPPI004765-PA"/>
    <property type="gene ID" value="GPPI004765"/>
</dbReference>
<evidence type="ECO:0000313" key="23">
    <source>
        <dbReference type="EnsemblMetazoa" id="GPPI004765-PA"/>
    </source>
</evidence>
<keyword evidence="7" id="KW-0808">Transferase</keyword>
<dbReference type="Gene3D" id="3.40.50.300">
    <property type="entry name" value="P-loop containing nucleotide triphosphate hydrolases"/>
    <property type="match status" value="1"/>
</dbReference>
<dbReference type="InterPro" id="IPR014729">
    <property type="entry name" value="Rossmann-like_a/b/a_fold"/>
</dbReference>
<evidence type="ECO:0000256" key="10">
    <source>
        <dbReference type="ARBA" id="ARBA00022777"/>
    </source>
</evidence>
<comment type="pathway">
    <text evidence="18">Cofactor biosynthesis; coenzyme A biosynthesis; CoA from (R)-pantothenate: step 5/5.</text>
</comment>
<dbReference type="HAMAP" id="MF_00376">
    <property type="entry name" value="Dephospho_CoA_kinase"/>
    <property type="match status" value="1"/>
</dbReference>
<dbReference type="Pfam" id="PF01121">
    <property type="entry name" value="CoaE"/>
    <property type="match status" value="1"/>
</dbReference>
<comment type="subunit">
    <text evidence="3">Monomer.</text>
</comment>
<organism evidence="23 24">
    <name type="scientific">Glossina palpalis gambiensis</name>
    <dbReference type="NCBI Taxonomy" id="67801"/>
    <lineage>
        <taxon>Eukaryota</taxon>
        <taxon>Metazoa</taxon>
        <taxon>Ecdysozoa</taxon>
        <taxon>Arthropoda</taxon>
        <taxon>Hexapoda</taxon>
        <taxon>Insecta</taxon>
        <taxon>Pterygota</taxon>
        <taxon>Neoptera</taxon>
        <taxon>Endopterygota</taxon>
        <taxon>Diptera</taxon>
        <taxon>Brachycera</taxon>
        <taxon>Muscomorpha</taxon>
        <taxon>Hippoboscoidea</taxon>
        <taxon>Glossinidae</taxon>
        <taxon>Glossina</taxon>
    </lineage>
</organism>
<dbReference type="GO" id="GO:0005524">
    <property type="term" value="F:ATP binding"/>
    <property type="evidence" value="ECO:0007669"/>
    <property type="project" value="UniProtKB-KW"/>
</dbReference>
<evidence type="ECO:0000256" key="20">
    <source>
        <dbReference type="ARBA" id="ARBA00066359"/>
    </source>
</evidence>
<evidence type="ECO:0000256" key="8">
    <source>
        <dbReference type="ARBA" id="ARBA00022695"/>
    </source>
</evidence>
<dbReference type="VEuPathDB" id="VectorBase:GPPI004765"/>
<keyword evidence="8" id="KW-0548">Nucleotidyltransferase</keyword>
<comment type="catalytic activity">
    <reaction evidence="15">
        <text>3'-dephospho-CoA + ATP = ADP + CoA + H(+)</text>
        <dbReference type="Rhea" id="RHEA:18245"/>
        <dbReference type="ChEBI" id="CHEBI:15378"/>
        <dbReference type="ChEBI" id="CHEBI:30616"/>
        <dbReference type="ChEBI" id="CHEBI:57287"/>
        <dbReference type="ChEBI" id="CHEBI:57328"/>
        <dbReference type="ChEBI" id="CHEBI:456216"/>
        <dbReference type="EC" id="2.7.1.24"/>
    </reaction>
    <physiologicalReaction direction="left-to-right" evidence="15">
        <dbReference type="Rhea" id="RHEA:18246"/>
    </physiologicalReaction>
</comment>
<dbReference type="GO" id="GO:0004140">
    <property type="term" value="F:dephospho-CoA kinase activity"/>
    <property type="evidence" value="ECO:0007669"/>
    <property type="project" value="UniProtKB-EC"/>
</dbReference>
<dbReference type="AlphaFoldDB" id="A0A1B0AQC7"/>
<proteinExistence type="inferred from homology"/>
<keyword evidence="11" id="KW-0067">ATP-binding</keyword>
<accession>A0A1B0AQC7</accession>
<name>A0A1B0AQC7_9MUSC</name>
<comment type="pathway">
    <text evidence="17">Cofactor biosynthesis; coenzyme A biosynthesis; CoA from (R)-pantothenate: step 4/5.</text>
</comment>
<dbReference type="Gene3D" id="3.40.50.620">
    <property type="entry name" value="HUPs"/>
    <property type="match status" value="1"/>
</dbReference>
<keyword evidence="24" id="KW-1185">Reference proteome</keyword>
<dbReference type="PANTHER" id="PTHR10695:SF46">
    <property type="entry name" value="BIFUNCTIONAL COENZYME A SYNTHASE-RELATED"/>
    <property type="match status" value="1"/>
</dbReference>
<dbReference type="NCBIfam" id="NF001985">
    <property type="entry name" value="PRK00777.1"/>
    <property type="match status" value="1"/>
</dbReference>
<evidence type="ECO:0000256" key="19">
    <source>
        <dbReference type="ARBA" id="ARBA00061673"/>
    </source>
</evidence>
<evidence type="ECO:0000313" key="24">
    <source>
        <dbReference type="Proteomes" id="UP000092460"/>
    </source>
</evidence>
<evidence type="ECO:0000259" key="22">
    <source>
        <dbReference type="Pfam" id="PF01467"/>
    </source>
</evidence>
<feature type="domain" description="Cytidyltransferase-like" evidence="22">
    <location>
        <begin position="182"/>
        <end position="323"/>
    </location>
</feature>
<evidence type="ECO:0000256" key="2">
    <source>
        <dbReference type="ARBA" id="ARBA00004496"/>
    </source>
</evidence>
<dbReference type="EC" id="2.7.1.24" evidence="20"/>
<keyword evidence="9" id="KW-0547">Nucleotide-binding</keyword>
<dbReference type="FunFam" id="3.40.50.300:FF:000899">
    <property type="entry name" value="Bifunctional coenzyme A synthase"/>
    <property type="match status" value="1"/>
</dbReference>
<dbReference type="InterPro" id="IPR001977">
    <property type="entry name" value="Depp_CoAkinase"/>
</dbReference>
<dbReference type="NCBIfam" id="TIGR00125">
    <property type="entry name" value="cyt_tran_rel"/>
    <property type="match status" value="1"/>
</dbReference>
<comment type="subcellular location">
    <subcellularLocation>
        <location evidence="2">Cytoplasm</location>
    </subcellularLocation>
    <subcellularLocation>
        <location evidence="1">Mitochondrion matrix</location>
    </subcellularLocation>
</comment>
<keyword evidence="6" id="KW-0597">Phosphoprotein</keyword>
<dbReference type="GO" id="GO:0004595">
    <property type="term" value="F:pantetheine-phosphate adenylyltransferase activity"/>
    <property type="evidence" value="ECO:0007669"/>
    <property type="project" value="UniProtKB-EC"/>
</dbReference>
<dbReference type="CDD" id="cd02164">
    <property type="entry name" value="PPAT_CoAS"/>
    <property type="match status" value="1"/>
</dbReference>
<dbReference type="STRING" id="67801.A0A1B0AQC7"/>
<dbReference type="NCBIfam" id="TIGR00152">
    <property type="entry name" value="dephospho-CoA kinase"/>
    <property type="match status" value="1"/>
</dbReference>
<reference evidence="24" key="1">
    <citation type="submission" date="2015-01" db="EMBL/GenBank/DDBJ databases">
        <authorList>
            <person name="Aksoy S."/>
            <person name="Warren W."/>
            <person name="Wilson R.K."/>
        </authorList>
    </citation>
    <scope>NUCLEOTIDE SEQUENCE [LARGE SCALE GENOMIC DNA]</scope>
    <source>
        <strain evidence="24">IAEA</strain>
    </source>
</reference>
<keyword evidence="13" id="KW-0511">Multifunctional enzyme</keyword>
<sequence length="555" mass="63302">MQMRFVIFDIVQSSSHEYIVNRLNPSFLNKRINKQNMASTGLLVISNFKQTPQTLKAIEKYVHSLYVHINVPGSATPVPSWGRFISQLYVDGATLLTSCEKLNMNILVGPLKQQGTFDSLRLKPIDMIFSDARCTEVCEQLRQQLQIEKPPIYLADDVVVTDLCEHQQSKPLDKLQVYENVVLGGTFDRIHLGHKIFLTQAVLRACRRLVVGVTTQKMTKSKILNELILPVEQRISELREFLQEIDSTLHYEIVPIDDPYGPTNSDPNMDMIVVSSETLRGGEKINEIRAKNNLKLLDIYCIDLVENSDRKGPKESKISSSNARIDLLGTRLRQPEYHKNLPSEIYIIGLTGNIASGKSKMTQRFQSLGATVMDCDKIAHEIYEPGQVCYDKIIQHFGRSILDNGRIDRPKLGTIVFSNPKELERLNDIVWPELLKEVKRRIQGLPIIPGEIKIVILEAAVLLKAGWDKEVHEVWSMLVPLDEAIRRVVARNNLTETAARDRLASQLTNKELVARSHVVFSSQWEPEFTQKQAEKAWNMLKEELQQKQLQTKHNL</sequence>
<evidence type="ECO:0000256" key="15">
    <source>
        <dbReference type="ARBA" id="ARBA00051912"/>
    </source>
</evidence>
<evidence type="ECO:0000256" key="1">
    <source>
        <dbReference type="ARBA" id="ARBA00004305"/>
    </source>
</evidence>
<keyword evidence="10" id="KW-0418">Kinase</keyword>
<evidence type="ECO:0000256" key="17">
    <source>
        <dbReference type="ARBA" id="ARBA00060565"/>
    </source>
</evidence>
<evidence type="ECO:0000256" key="12">
    <source>
        <dbReference type="ARBA" id="ARBA00023128"/>
    </source>
</evidence>
<dbReference type="Proteomes" id="UP000092460">
    <property type="component" value="Unassembled WGS sequence"/>
</dbReference>
<comment type="catalytic activity">
    <reaction evidence="14">
        <text>(R)-4'-phosphopantetheine + ATP + H(+) = 3'-dephospho-CoA + diphosphate</text>
        <dbReference type="Rhea" id="RHEA:19801"/>
        <dbReference type="ChEBI" id="CHEBI:15378"/>
        <dbReference type="ChEBI" id="CHEBI:30616"/>
        <dbReference type="ChEBI" id="CHEBI:33019"/>
        <dbReference type="ChEBI" id="CHEBI:57328"/>
        <dbReference type="ChEBI" id="CHEBI:61723"/>
        <dbReference type="EC" id="2.7.7.3"/>
    </reaction>
    <physiologicalReaction direction="left-to-right" evidence="14">
        <dbReference type="Rhea" id="RHEA:19802"/>
    </physiologicalReaction>
</comment>
<dbReference type="Pfam" id="PF01467">
    <property type="entry name" value="CTP_transf_like"/>
    <property type="match status" value="1"/>
</dbReference>
<dbReference type="FunFam" id="3.40.50.620:FF:000089">
    <property type="entry name" value="Bifunctional coenzyme A synthase"/>
    <property type="match status" value="1"/>
</dbReference>
<protein>
    <recommendedName>
        <fullName evidence="21">Bifunctional coenzyme A synthase</fullName>
        <ecNumber evidence="20">2.7.1.24</ecNumber>
        <ecNumber evidence="4">2.7.7.3</ecNumber>
    </recommendedName>
</protein>
<evidence type="ECO:0000256" key="13">
    <source>
        <dbReference type="ARBA" id="ARBA00023268"/>
    </source>
</evidence>
<evidence type="ECO:0000256" key="7">
    <source>
        <dbReference type="ARBA" id="ARBA00022679"/>
    </source>
</evidence>
<keyword evidence="5" id="KW-0963">Cytoplasm</keyword>
<dbReference type="EC" id="2.7.7.3" evidence="4"/>
<evidence type="ECO:0000256" key="21">
    <source>
        <dbReference type="ARBA" id="ARBA00067394"/>
    </source>
</evidence>
<dbReference type="CDD" id="cd02022">
    <property type="entry name" value="DPCK"/>
    <property type="match status" value="1"/>
</dbReference>
<keyword evidence="12" id="KW-0496">Mitochondrion</keyword>
<evidence type="ECO:0000256" key="14">
    <source>
        <dbReference type="ARBA" id="ARBA00051310"/>
    </source>
</evidence>
<comment type="similarity">
    <text evidence="19">In the central section; belongs to the eukaryotic CoaD family.</text>
</comment>
<evidence type="ECO:0000256" key="5">
    <source>
        <dbReference type="ARBA" id="ARBA00022490"/>
    </source>
</evidence>
<comment type="function">
    <text evidence="16">Bifunctional enzyme that catalyzes the fourth and fifth sequential steps of CoA biosynthetic pathway. The fourth reaction is catalyzed by the phosphopantetheine adenylyltransferase, coded by the coaD domain; the fifth reaction is catalyzed by the dephospho-CoA kinase, coded by the coaE domain. May act as a point of CoA biosynthesis regulation.</text>
</comment>
<evidence type="ECO:0000256" key="16">
    <source>
        <dbReference type="ARBA" id="ARBA00059677"/>
    </source>
</evidence>
<dbReference type="EMBL" id="JXJN01001810">
    <property type="status" value="NOT_ANNOTATED_CDS"/>
    <property type="molecule type" value="Genomic_DNA"/>
</dbReference>
<evidence type="ECO:0000256" key="9">
    <source>
        <dbReference type="ARBA" id="ARBA00022741"/>
    </source>
</evidence>
<evidence type="ECO:0000256" key="18">
    <source>
        <dbReference type="ARBA" id="ARBA00060696"/>
    </source>
</evidence>
<evidence type="ECO:0000256" key="11">
    <source>
        <dbReference type="ARBA" id="ARBA00022840"/>
    </source>
</evidence>
<dbReference type="PANTHER" id="PTHR10695">
    <property type="entry name" value="DEPHOSPHO-COA KINASE-RELATED"/>
    <property type="match status" value="1"/>
</dbReference>
<evidence type="ECO:0000256" key="3">
    <source>
        <dbReference type="ARBA" id="ARBA00011245"/>
    </source>
</evidence>
<dbReference type="SUPFAM" id="SSF52540">
    <property type="entry name" value="P-loop containing nucleoside triphosphate hydrolases"/>
    <property type="match status" value="1"/>
</dbReference>
<dbReference type="InterPro" id="IPR004821">
    <property type="entry name" value="Cyt_trans-like"/>
</dbReference>
<dbReference type="GO" id="GO:0005759">
    <property type="term" value="C:mitochondrial matrix"/>
    <property type="evidence" value="ECO:0007669"/>
    <property type="project" value="UniProtKB-SubCell"/>
</dbReference>
<dbReference type="GO" id="GO:0015937">
    <property type="term" value="P:coenzyme A biosynthetic process"/>
    <property type="evidence" value="ECO:0007669"/>
    <property type="project" value="InterPro"/>
</dbReference>